<dbReference type="EnsemblPlants" id="Solyc06g073455.1.1">
    <property type="protein sequence ID" value="Solyc06g073455.1.1"/>
    <property type="gene ID" value="Solyc06g073455.1"/>
</dbReference>
<sequence>MTLIALEMRLSFLLLNENNFLKCVSRFSSTEECSFATPRKDRDPGKETTAQCMPQLEPSISALLSHLQDHHLRYYKMYQH</sequence>
<evidence type="ECO:0000313" key="1">
    <source>
        <dbReference type="EnsemblPlants" id="Solyc06g073455.1.1"/>
    </source>
</evidence>
<keyword evidence="2" id="KW-1185">Reference proteome</keyword>
<dbReference type="AlphaFoldDB" id="A0A3Q7H009"/>
<proteinExistence type="predicted"/>
<reference evidence="1" key="1">
    <citation type="journal article" date="2012" name="Nature">
        <title>The tomato genome sequence provides insights into fleshy fruit evolution.</title>
        <authorList>
            <consortium name="Tomato Genome Consortium"/>
        </authorList>
    </citation>
    <scope>NUCLEOTIDE SEQUENCE [LARGE SCALE GENOMIC DNA]</scope>
    <source>
        <strain evidence="1">cv. Heinz 1706</strain>
    </source>
</reference>
<dbReference type="Gramene" id="Solyc06g073455.1.1">
    <property type="protein sequence ID" value="Solyc06g073455.1.1"/>
    <property type="gene ID" value="Solyc06g073455.1"/>
</dbReference>
<dbReference type="InParanoid" id="A0A3Q7H009"/>
<accession>A0A3Q7H009</accession>
<organism evidence="1">
    <name type="scientific">Solanum lycopersicum</name>
    <name type="common">Tomato</name>
    <name type="synonym">Lycopersicon esculentum</name>
    <dbReference type="NCBI Taxonomy" id="4081"/>
    <lineage>
        <taxon>Eukaryota</taxon>
        <taxon>Viridiplantae</taxon>
        <taxon>Streptophyta</taxon>
        <taxon>Embryophyta</taxon>
        <taxon>Tracheophyta</taxon>
        <taxon>Spermatophyta</taxon>
        <taxon>Magnoliopsida</taxon>
        <taxon>eudicotyledons</taxon>
        <taxon>Gunneridae</taxon>
        <taxon>Pentapetalae</taxon>
        <taxon>asterids</taxon>
        <taxon>lamiids</taxon>
        <taxon>Solanales</taxon>
        <taxon>Solanaceae</taxon>
        <taxon>Solanoideae</taxon>
        <taxon>Solaneae</taxon>
        <taxon>Solanum</taxon>
        <taxon>Solanum subgen. Lycopersicon</taxon>
    </lineage>
</organism>
<evidence type="ECO:0000313" key="2">
    <source>
        <dbReference type="Proteomes" id="UP000004994"/>
    </source>
</evidence>
<protein>
    <submittedName>
        <fullName evidence="1">Uncharacterized protein</fullName>
    </submittedName>
</protein>
<dbReference type="Proteomes" id="UP000004994">
    <property type="component" value="Chromosome 6"/>
</dbReference>
<name>A0A3Q7H009_SOLLC</name>
<reference evidence="1" key="2">
    <citation type="submission" date="2019-01" db="UniProtKB">
        <authorList>
            <consortium name="EnsemblPlants"/>
        </authorList>
    </citation>
    <scope>IDENTIFICATION</scope>
    <source>
        <strain evidence="1">cv. Heinz 1706</strain>
    </source>
</reference>